<accession>A0A1S8MCJ4</accession>
<evidence type="ECO:0000313" key="2">
    <source>
        <dbReference type="Proteomes" id="UP000190951"/>
    </source>
</evidence>
<evidence type="ECO:0000313" key="1">
    <source>
        <dbReference type="EMBL" id="URZ12348.1"/>
    </source>
</evidence>
<protein>
    <submittedName>
        <fullName evidence="1">Uncharacterized protein</fullName>
    </submittedName>
</protein>
<reference evidence="1 2" key="1">
    <citation type="submission" date="2022-04" db="EMBL/GenBank/DDBJ databases">
        <title>Genome sequence of C. roseum typestrain.</title>
        <authorList>
            <person name="Poehlein A."/>
            <person name="Schoch T."/>
            <person name="Duerre P."/>
            <person name="Daniel R."/>
        </authorList>
    </citation>
    <scope>NUCLEOTIDE SEQUENCE [LARGE SCALE GENOMIC DNA]</scope>
    <source>
        <strain evidence="1 2">DSM 7320</strain>
    </source>
</reference>
<sequence length="266" mass="31250">MRKKIEQRKFKRTDYKYNIDSYILNGELQCEQVEILDISESGARIHVPKRLNINDKITFNFKMGSLNVTCNATIVWGTSDLTDGFINGCKFDLIATDKRLLKLFIDSLYNKKFISYYKDKQTYIVPNMYCTLNISNTDIYRIFQYSTYQLGTLKKLNNKYDLCIHNNLVNRLNDYLNKNLDFFIVSIYEYAQFNKIIDFCVLSLQYNEENIAALRLRELDLSDLENESAEKYRSDFEVFSEDIKLGILDEIAKSLSSKNLNDIDTI</sequence>
<name>A0A1S8MCJ4_9CLOT</name>
<dbReference type="EMBL" id="CP096983">
    <property type="protein sequence ID" value="URZ12348.1"/>
    <property type="molecule type" value="Genomic_DNA"/>
</dbReference>
<dbReference type="KEGG" id="crw:CROST_030700"/>
<dbReference type="AlphaFoldDB" id="A0A1S8MCJ4"/>
<dbReference type="GO" id="GO:0035438">
    <property type="term" value="F:cyclic-di-GMP binding"/>
    <property type="evidence" value="ECO:0007669"/>
    <property type="project" value="InterPro"/>
</dbReference>
<dbReference type="RefSeq" id="WP_176091526.1">
    <property type="nucleotide sequence ID" value="NZ_CP096983.1"/>
</dbReference>
<proteinExistence type="predicted"/>
<gene>
    <name evidence="1" type="ORF">CROST_030700</name>
</gene>
<organism evidence="1 2">
    <name type="scientific">Clostridium felsineum</name>
    <dbReference type="NCBI Taxonomy" id="36839"/>
    <lineage>
        <taxon>Bacteria</taxon>
        <taxon>Bacillati</taxon>
        <taxon>Bacillota</taxon>
        <taxon>Clostridia</taxon>
        <taxon>Eubacteriales</taxon>
        <taxon>Clostridiaceae</taxon>
        <taxon>Clostridium</taxon>
    </lineage>
</organism>
<dbReference type="Proteomes" id="UP000190951">
    <property type="component" value="Chromosome"/>
</dbReference>
<dbReference type="STRING" id="84029.CROST_12790"/>
<dbReference type="Gene3D" id="2.40.10.220">
    <property type="entry name" value="predicted glycosyltransferase like domains"/>
    <property type="match status" value="1"/>
</dbReference>
<dbReference type="InterPro" id="IPR009875">
    <property type="entry name" value="PilZ_domain"/>
</dbReference>
<dbReference type="SUPFAM" id="SSF141371">
    <property type="entry name" value="PilZ domain-like"/>
    <property type="match status" value="1"/>
</dbReference>
<keyword evidence="2" id="KW-1185">Reference proteome</keyword>
<dbReference type="Pfam" id="PF07238">
    <property type="entry name" value="PilZ"/>
    <property type="match status" value="1"/>
</dbReference>